<name>A0A2N5DAC3_9CAUL</name>
<proteinExistence type="predicted"/>
<dbReference type="SUPFAM" id="SSF69279">
    <property type="entry name" value="Phage tail proteins"/>
    <property type="match status" value="1"/>
</dbReference>
<protein>
    <recommendedName>
        <fullName evidence="3">Phage late control D family protein</fullName>
    </recommendedName>
</protein>
<dbReference type="Proteomes" id="UP000234479">
    <property type="component" value="Unassembled WGS sequence"/>
</dbReference>
<organism evidence="1 2">
    <name type="scientific">Caulobacter zeae</name>
    <dbReference type="NCBI Taxonomy" id="2055137"/>
    <lineage>
        <taxon>Bacteria</taxon>
        <taxon>Pseudomonadati</taxon>
        <taxon>Pseudomonadota</taxon>
        <taxon>Alphaproteobacteria</taxon>
        <taxon>Caulobacterales</taxon>
        <taxon>Caulobacteraceae</taxon>
        <taxon>Caulobacter</taxon>
    </lineage>
</organism>
<dbReference type="RefSeq" id="WP_101719139.1">
    <property type="nucleotide sequence ID" value="NZ_PJRS01000034.1"/>
</dbReference>
<evidence type="ECO:0000313" key="1">
    <source>
        <dbReference type="EMBL" id="PLR23010.1"/>
    </source>
</evidence>
<sequence length="364" mass="39500">MSADGGQFLSSGQPIFKVDGREIAALGRGCFRLETHADDTGLSSLEAVFLNLDRPSEGKPVDFLYFDRQVLDLGKAIEIAFQPAGAPITVFKGVITALGGEFPEAREPELVLHAEDALAPLRMRRRTRVFENASDADMLQQVGSDAGLTPTAQVDGPSYVQHLQVNQSDLELLRERAAVSDGLLVLDDRALTVEARSAAADPPIRMSNYNELLRFTVLADLAHQRTKVRVHGWDVSAKQAIHEQSGSDDARAVAGSGGRTGPEILADIWPEVVEDLHLEAPATPDEARALAKGAMQRRARNFVRGRGVANGDPNLKVGSRVELVDIGAFFSGVYQLTSVRHAFDMSYGYRTHFEACRAELGDPS</sequence>
<dbReference type="OrthoDB" id="4070623at2"/>
<dbReference type="EMBL" id="PJRS01000034">
    <property type="protein sequence ID" value="PLR23010.1"/>
    <property type="molecule type" value="Genomic_DNA"/>
</dbReference>
<reference evidence="1 2" key="1">
    <citation type="submission" date="2017-12" db="EMBL/GenBank/DDBJ databases">
        <title>The genome sequence of Caulobacter sp. 410.</title>
        <authorList>
            <person name="Gao J."/>
            <person name="Mao X."/>
            <person name="Sun J."/>
        </authorList>
    </citation>
    <scope>NUCLEOTIDE SEQUENCE [LARGE SCALE GENOMIC DNA]</scope>
    <source>
        <strain evidence="1 2">410</strain>
    </source>
</reference>
<gene>
    <name evidence="1" type="ORF">SGCZBJ_16785</name>
</gene>
<keyword evidence="2" id="KW-1185">Reference proteome</keyword>
<dbReference type="Pfam" id="PF05954">
    <property type="entry name" value="Phage_GPD"/>
    <property type="match status" value="1"/>
</dbReference>
<comment type="caution">
    <text evidence="1">The sequence shown here is derived from an EMBL/GenBank/DDBJ whole genome shotgun (WGS) entry which is preliminary data.</text>
</comment>
<dbReference type="AlphaFoldDB" id="A0A2N5DAC3"/>
<evidence type="ECO:0000313" key="2">
    <source>
        <dbReference type="Proteomes" id="UP000234479"/>
    </source>
</evidence>
<evidence type="ECO:0008006" key="3">
    <source>
        <dbReference type="Google" id="ProtNLM"/>
    </source>
</evidence>
<accession>A0A2N5DAC3</accession>